<organism evidence="5 6">
    <name type="scientific">Podarcis lilfordi</name>
    <name type="common">Lilford's wall lizard</name>
    <dbReference type="NCBI Taxonomy" id="74358"/>
    <lineage>
        <taxon>Eukaryota</taxon>
        <taxon>Metazoa</taxon>
        <taxon>Chordata</taxon>
        <taxon>Craniata</taxon>
        <taxon>Vertebrata</taxon>
        <taxon>Euteleostomi</taxon>
        <taxon>Lepidosauria</taxon>
        <taxon>Squamata</taxon>
        <taxon>Bifurcata</taxon>
        <taxon>Unidentata</taxon>
        <taxon>Episquamata</taxon>
        <taxon>Laterata</taxon>
        <taxon>Lacertibaenia</taxon>
        <taxon>Lacertidae</taxon>
        <taxon>Podarcis</taxon>
    </lineage>
</organism>
<feature type="compositionally biased region" description="Basic and acidic residues" evidence="1">
    <location>
        <begin position="492"/>
        <end position="502"/>
    </location>
</feature>
<evidence type="ECO:0000256" key="2">
    <source>
        <dbReference type="SAM" id="Phobius"/>
    </source>
</evidence>
<dbReference type="InterPro" id="IPR057092">
    <property type="entry name" value="SAM_KIDINS220"/>
</dbReference>
<dbReference type="PANTHER" id="PTHR22674">
    <property type="entry name" value="NTPASE, KAP FAMILY P-LOOP DOMAIN-CONTAINING 1"/>
    <property type="match status" value="1"/>
</dbReference>
<evidence type="ECO:0000313" key="6">
    <source>
        <dbReference type="Proteomes" id="UP001178461"/>
    </source>
</evidence>
<evidence type="ECO:0000313" key="5">
    <source>
        <dbReference type="EMBL" id="CAI5780620.1"/>
    </source>
</evidence>
<sequence length="832" mass="94556">MCKWRQTRQLLPGLLRTLGEMDASGGGRKKRRKAKFALAEEACRNRNGVLKFLRASCTYQQLWIFNPFNTPWLTKAMLSLTREFQNKDDAYCFSLAKALYCVSSPVTVGFYAPWGHCKAFLLDRIREYMRLQSRKKDQQEFQRTGLKQRGTSGWDLVSVVFLMIFYHPVLTLQHRQRKNVQHIFIHFSAWEYAGSDQLWAGLITALCDGIESHFGLVPVSVYRAVGRKCGLVEAPLRQEWISKKYLCLPLWAAILLVVVVAVGVAALIFVFGIPTGNASGDAIAVVEGLGATAVGITAAASVRMAVLVVRNVIVTQKAQLERQMNRTDLSAQLGFMSNVKREVKIIAKFLKFMEIFQRRKLRVVLEITSLDNCSPDKVVGVLDAMNILLSDYEAPFVSILVADPSVIVDCVENSLYMKGMANNGYEFLNRIITLPFSVPKMDTHTKMQLVKCAVDCREEQEKSLEDEEGEGDFPQENQRRLNSRSPLCYDSTSRKAPERHTDGSRVPLVVVSPRLEAPPKERCKKGFKAKDLIQEAFEFLLDDSMKEYMTDNMVQMRRIINTISVTVRLMATEVPREKLCPRKVASWVLLASQWPCRLSWILQCIEDDEQVGRLGLGQGCQLAPHHFLWEVYEKYMDELDMLKGQLEKLLELDGDPELFHSFLCHRFQVKDANFFLPYTVNLDSSLKRHMELLRGSRSLKRSTKKGHGLSRCVLLGLSVDEVCKEMDQLGLKEGNSQRYKERLRQHHLNGRALAYSDRNEIRDVLGMGLGEWVTFSAYFLGSGPSQVPSTSSPMVMFGKKTYLGVQENTPRGSTWSLNFSRENNQLNQVLCT</sequence>
<feature type="compositionally biased region" description="Acidic residues" evidence="1">
    <location>
        <begin position="464"/>
        <end position="473"/>
    </location>
</feature>
<keyword evidence="6" id="KW-1185">Reference proteome</keyword>
<feature type="transmembrane region" description="Helical" evidence="2">
    <location>
        <begin position="153"/>
        <end position="172"/>
    </location>
</feature>
<accession>A0AA35KLY4</accession>
<keyword evidence="2" id="KW-0472">Membrane</keyword>
<dbReference type="EMBL" id="OX395133">
    <property type="protein sequence ID" value="CAI5780620.1"/>
    <property type="molecule type" value="Genomic_DNA"/>
</dbReference>
<dbReference type="Pfam" id="PF07693">
    <property type="entry name" value="KAP_NTPase"/>
    <property type="match status" value="1"/>
</dbReference>
<dbReference type="InterPro" id="IPR011646">
    <property type="entry name" value="KAP_P-loop"/>
</dbReference>
<proteinExistence type="predicted"/>
<dbReference type="Proteomes" id="UP001178461">
    <property type="component" value="Chromosome 8"/>
</dbReference>
<dbReference type="AlphaFoldDB" id="A0AA35KLY4"/>
<reference evidence="5" key="1">
    <citation type="submission" date="2022-12" db="EMBL/GenBank/DDBJ databases">
        <authorList>
            <person name="Alioto T."/>
            <person name="Alioto T."/>
            <person name="Gomez Garrido J."/>
        </authorList>
    </citation>
    <scope>NUCLEOTIDE SEQUENCE</scope>
</reference>
<evidence type="ECO:0000259" key="4">
    <source>
        <dbReference type="Pfam" id="PF23307"/>
    </source>
</evidence>
<dbReference type="Pfam" id="PF23307">
    <property type="entry name" value="SAM_KIDINS220"/>
    <property type="match status" value="1"/>
</dbReference>
<feature type="transmembrane region" description="Helical" evidence="2">
    <location>
        <begin position="245"/>
        <end position="273"/>
    </location>
</feature>
<gene>
    <name evidence="5" type="ORF">PODLI_1B005381</name>
</gene>
<feature type="domain" description="KAP NTPase" evidence="3">
    <location>
        <begin position="92"/>
        <end position="570"/>
    </location>
</feature>
<keyword evidence="2" id="KW-1133">Transmembrane helix</keyword>
<feature type="region of interest" description="Disordered" evidence="1">
    <location>
        <begin position="462"/>
        <end position="502"/>
    </location>
</feature>
<feature type="domain" description="Kinase D-interacting substrate of 220 kDa-like SAM" evidence="4">
    <location>
        <begin position="714"/>
        <end position="777"/>
    </location>
</feature>
<protein>
    <submittedName>
        <fullName evidence="5">KAP NTPase domain-containing protein</fullName>
    </submittedName>
</protein>
<name>A0AA35KLY4_9SAUR</name>
<dbReference type="PANTHER" id="PTHR22674:SF8">
    <property type="entry name" value="KAP NTPASE DOMAIN-CONTAINING PROTEIN"/>
    <property type="match status" value="1"/>
</dbReference>
<evidence type="ECO:0000259" key="3">
    <source>
        <dbReference type="Pfam" id="PF07693"/>
    </source>
</evidence>
<evidence type="ECO:0000256" key="1">
    <source>
        <dbReference type="SAM" id="MobiDB-lite"/>
    </source>
</evidence>
<dbReference type="InterPro" id="IPR052754">
    <property type="entry name" value="NTPase_KAP_P-loop"/>
</dbReference>
<keyword evidence="2" id="KW-0812">Transmembrane</keyword>